<evidence type="ECO:0000313" key="3">
    <source>
        <dbReference type="Proteomes" id="UP000694521"/>
    </source>
</evidence>
<feature type="region of interest" description="Disordered" evidence="1">
    <location>
        <begin position="138"/>
        <end position="160"/>
    </location>
</feature>
<feature type="region of interest" description="Disordered" evidence="1">
    <location>
        <begin position="1"/>
        <end position="31"/>
    </location>
</feature>
<protein>
    <submittedName>
        <fullName evidence="2">Coiled-coil domain containing 137</fullName>
    </submittedName>
</protein>
<dbReference type="Proteomes" id="UP000694521">
    <property type="component" value="Unplaced"/>
</dbReference>
<dbReference type="AlphaFoldDB" id="A0A8B9D2I3"/>
<dbReference type="PANTHER" id="PTHR21838">
    <property type="entry name" value="COILED-COIL DOMAIN-CONTAINING PROTEIN 137"/>
    <property type="match status" value="1"/>
</dbReference>
<evidence type="ECO:0000256" key="1">
    <source>
        <dbReference type="SAM" id="MobiDB-lite"/>
    </source>
</evidence>
<name>A0A8B9D2I3_ANSCY</name>
<feature type="region of interest" description="Disordered" evidence="1">
    <location>
        <begin position="250"/>
        <end position="273"/>
    </location>
</feature>
<organism evidence="2 3">
    <name type="scientific">Anser cygnoides</name>
    <name type="common">Swan goose</name>
    <dbReference type="NCBI Taxonomy" id="8845"/>
    <lineage>
        <taxon>Eukaryota</taxon>
        <taxon>Metazoa</taxon>
        <taxon>Chordata</taxon>
        <taxon>Craniata</taxon>
        <taxon>Vertebrata</taxon>
        <taxon>Euteleostomi</taxon>
        <taxon>Archelosauria</taxon>
        <taxon>Archosauria</taxon>
        <taxon>Dinosauria</taxon>
        <taxon>Saurischia</taxon>
        <taxon>Theropoda</taxon>
        <taxon>Coelurosauria</taxon>
        <taxon>Aves</taxon>
        <taxon>Neognathae</taxon>
        <taxon>Galloanserae</taxon>
        <taxon>Anseriformes</taxon>
        <taxon>Anatidae</taxon>
        <taxon>Anserinae</taxon>
        <taxon>Anser</taxon>
    </lineage>
</organism>
<sequence length="328" mass="36155">MSRAASVPVSRCPPKSRCPGVRVSPCPSDPVSPCPHVPVRQGVPVPCHPSVPISRGAGAPMSRGAGVPVPPRAHLSAHPTVPPALVSLLPHAPPSPGSVAPGPFSPRKQKAGANMKPKDPDEQEIPFRLRELIRSREAMKHPKARKRRAAGGARGAPDIAVPKFRRGKGESEHSYICRMEQEVQRILFLTKNQVQREPEKEAAAPQKSRRKKEFQNKKLDKARKKKEEKKEALLEKSLFQDTVAFGEVVTEPPTLTSRPRRGGPAEQAGRKRLLLTPRLGRVPLAAPVSLARQRIVQEERARVIQAYRDIQRRKQQRREAQAARGVPS</sequence>
<feature type="compositionally biased region" description="Low complexity" evidence="1">
    <location>
        <begin position="97"/>
        <end position="106"/>
    </location>
</feature>
<feature type="region of interest" description="Disordered" evidence="1">
    <location>
        <begin position="90"/>
        <end position="121"/>
    </location>
</feature>
<feature type="region of interest" description="Disordered" evidence="1">
    <location>
        <begin position="194"/>
        <end position="232"/>
    </location>
</feature>
<keyword evidence="3" id="KW-1185">Reference proteome</keyword>
<evidence type="ECO:0000313" key="2">
    <source>
        <dbReference type="Ensembl" id="ENSACDP00005000432.1"/>
    </source>
</evidence>
<dbReference type="Ensembl" id="ENSACDT00005000497.1">
    <property type="protein sequence ID" value="ENSACDP00005000432.1"/>
    <property type="gene ID" value="ENSACDG00005000303.1"/>
</dbReference>
<accession>A0A8B9D2I3</accession>
<proteinExistence type="predicted"/>
<dbReference type="PANTHER" id="PTHR21838:SF2">
    <property type="entry name" value="COILED-COIL DOMAIN-CONTAINING PROTEIN 137"/>
    <property type="match status" value="1"/>
</dbReference>
<dbReference type="InterPro" id="IPR026680">
    <property type="entry name" value="CCDC137"/>
</dbReference>
<dbReference type="GO" id="GO:0005634">
    <property type="term" value="C:nucleus"/>
    <property type="evidence" value="ECO:0007669"/>
    <property type="project" value="TreeGrafter"/>
</dbReference>
<reference evidence="2" key="1">
    <citation type="submission" date="2025-08" db="UniProtKB">
        <authorList>
            <consortium name="Ensembl"/>
        </authorList>
    </citation>
    <scope>IDENTIFICATION</scope>
</reference>
<reference evidence="2" key="2">
    <citation type="submission" date="2025-09" db="UniProtKB">
        <authorList>
            <consortium name="Ensembl"/>
        </authorList>
    </citation>
    <scope>IDENTIFICATION</scope>
</reference>